<dbReference type="OMA" id="PWFRVYG"/>
<evidence type="ECO:0000313" key="1">
    <source>
        <dbReference type="EMBL" id="EPS37902.1"/>
    </source>
</evidence>
<dbReference type="OrthoDB" id="5279008at2759"/>
<dbReference type="HOGENOM" id="CLU_470870_0_0_1"/>
<name>S8BRT5_DACHA</name>
<dbReference type="Proteomes" id="UP000015100">
    <property type="component" value="Unassembled WGS sequence"/>
</dbReference>
<keyword evidence="2" id="KW-1185">Reference proteome</keyword>
<organism evidence="1 2">
    <name type="scientific">Dactylellina haptotyla (strain CBS 200.50)</name>
    <name type="common">Nematode-trapping fungus</name>
    <name type="synonym">Monacrosporium haptotylum</name>
    <dbReference type="NCBI Taxonomy" id="1284197"/>
    <lineage>
        <taxon>Eukaryota</taxon>
        <taxon>Fungi</taxon>
        <taxon>Dikarya</taxon>
        <taxon>Ascomycota</taxon>
        <taxon>Pezizomycotina</taxon>
        <taxon>Orbiliomycetes</taxon>
        <taxon>Orbiliales</taxon>
        <taxon>Orbiliaceae</taxon>
        <taxon>Dactylellina</taxon>
    </lineage>
</organism>
<accession>S8BRT5</accession>
<dbReference type="EMBL" id="AQGS01000598">
    <property type="protein sequence ID" value="EPS37902.1"/>
    <property type="molecule type" value="Genomic_DNA"/>
</dbReference>
<dbReference type="AlphaFoldDB" id="S8BRT5"/>
<protein>
    <recommendedName>
        <fullName evidence="3">F-box domain-containing protein</fullName>
    </recommendedName>
</protein>
<evidence type="ECO:0008006" key="3">
    <source>
        <dbReference type="Google" id="ProtNLM"/>
    </source>
</evidence>
<reference evidence="2" key="2">
    <citation type="submission" date="2013-04" db="EMBL/GenBank/DDBJ databases">
        <title>Genomic mechanisms accounting for the adaptation to parasitism in nematode-trapping fungi.</title>
        <authorList>
            <person name="Ahren D.G."/>
        </authorList>
    </citation>
    <scope>NUCLEOTIDE SEQUENCE [LARGE SCALE GENOMIC DNA]</scope>
    <source>
        <strain evidence="2">CBS 200.50</strain>
    </source>
</reference>
<dbReference type="STRING" id="1284197.S8BRT5"/>
<evidence type="ECO:0000313" key="2">
    <source>
        <dbReference type="Proteomes" id="UP000015100"/>
    </source>
</evidence>
<gene>
    <name evidence="1" type="ORF">H072_8373</name>
</gene>
<comment type="caution">
    <text evidence="1">The sequence shown here is derived from an EMBL/GenBank/DDBJ whole genome shotgun (WGS) entry which is preliminary data.</text>
</comment>
<proteinExistence type="predicted"/>
<reference evidence="1 2" key="1">
    <citation type="journal article" date="2013" name="PLoS Genet.">
        <title>Genomic mechanisms accounting for the adaptation to parasitism in nematode-trapping fungi.</title>
        <authorList>
            <person name="Meerupati T."/>
            <person name="Andersson K.M."/>
            <person name="Friman E."/>
            <person name="Kumar D."/>
            <person name="Tunlid A."/>
            <person name="Ahren D."/>
        </authorList>
    </citation>
    <scope>NUCLEOTIDE SEQUENCE [LARGE SCALE GENOMIC DNA]</scope>
    <source>
        <strain evidence="1 2">CBS 200.50</strain>
    </source>
</reference>
<sequence length="539" mass="62455">MAAIESIPLEVLFEITAPLSTVETLALRMCSRTLNNKLEEIHLEKLFHTRTYLRTVVDLDALLCLTRNDTARPRLKHLILDNTPPFIIPGELPEKLIDLQNNSVNPWKNLFDSDFPDMCAQERNAHVSSIKENVDLALLTSALNCLPNLEIIEIQNSGASALPAKLILSHYPDLSVNEQPIKDAFLEFWHAFPRDQYFPKDNTLFDNIMFGLKFARNNLKQIRFHENCHSAHTRISLKWFNKTRWQFNRLQPVLKNLKILDLNISSRTHFGNILRSGNKKYHIPTSQRALIQFVETVTPQVEELSIIADGIDTVQKVGDFWKGAYSKYAPNIFLTNMDKLSCLKKLTLCNHAFHEAELRNLLLAHKDTLRQLFLTNCIYFSNPQIWSSMFRLLESDLSLEKLEYEATGFPQVSTIVAQWREWYHLEKFVPWFRVYGDVRKDNHWCEVLPKEMMKLKGAGGLWRFKFKDAMQIVRLLERDIRNSMDSMANIPEGYDSPGTELYGSTDVDRGIGINIELRYNYLKVTPAIIQRTMLSVNLK</sequence>